<dbReference type="InterPro" id="IPR051619">
    <property type="entry name" value="TypeII_TA_RNase_PINc/VapC"/>
</dbReference>
<organism evidence="3 4">
    <name type="scientific">Acidianus hospitalis</name>
    <dbReference type="NCBI Taxonomy" id="563177"/>
    <lineage>
        <taxon>Archaea</taxon>
        <taxon>Thermoproteota</taxon>
        <taxon>Thermoprotei</taxon>
        <taxon>Sulfolobales</taxon>
        <taxon>Sulfolobaceae</taxon>
        <taxon>Acidianus</taxon>
    </lineage>
</organism>
<evidence type="ECO:0000313" key="4">
    <source>
        <dbReference type="Proteomes" id="UP000245638"/>
    </source>
</evidence>
<dbReference type="CDD" id="cd09873">
    <property type="entry name" value="PIN_Pae0151-like"/>
    <property type="match status" value="1"/>
</dbReference>
<dbReference type="InterPro" id="IPR029060">
    <property type="entry name" value="PIN-like_dom_sf"/>
</dbReference>
<sequence length="119" mass="13712">MKYVLDTSAIINLISRLGNKSIDLFKESLTTDLAYYEIGNFLWKIGREDLITHFLNVLKFIHVENVNLNEEVLAIAIKEKLTYYDATYLFLSRKYNATLVSDDKDLINKGAKKSSEVMI</sequence>
<accession>A0A2T9X387</accession>
<dbReference type="PANTHER" id="PTHR35901:SF1">
    <property type="entry name" value="EXONUCLEASE VAPC9"/>
    <property type="match status" value="1"/>
</dbReference>
<keyword evidence="1" id="KW-0460">Magnesium</keyword>
<dbReference type="PANTHER" id="PTHR35901">
    <property type="entry name" value="RIBONUCLEASE VAPC3"/>
    <property type="match status" value="1"/>
</dbReference>
<proteinExistence type="predicted"/>
<evidence type="ECO:0000313" key="3">
    <source>
        <dbReference type="EMBL" id="PVU74554.1"/>
    </source>
</evidence>
<reference evidence="3 4" key="1">
    <citation type="journal article" date="2015" name="Appl. Environ. Microbiol.">
        <title>Nanoarchaeota, Their Sulfolobales Host, and Nanoarchaeota Virus Distribution across Yellowstone National Park Hot Springs.</title>
        <authorList>
            <person name="Munson-McGee J.H."/>
            <person name="Field E.K."/>
            <person name="Bateson M."/>
            <person name="Rooney C."/>
            <person name="Stepanauskas R."/>
            <person name="Young M.J."/>
        </authorList>
    </citation>
    <scope>NUCLEOTIDE SEQUENCE [LARGE SCALE GENOMIC DNA]</scope>
    <source>
        <strain evidence="3">SCGC AC-742_N10</strain>
    </source>
</reference>
<name>A0A2T9X387_9CREN</name>
<dbReference type="EMBL" id="QEFD01000204">
    <property type="protein sequence ID" value="PVU74554.1"/>
    <property type="molecule type" value="Genomic_DNA"/>
</dbReference>
<feature type="domain" description="PIN" evidence="2">
    <location>
        <begin position="3"/>
        <end position="109"/>
    </location>
</feature>
<dbReference type="SUPFAM" id="SSF88723">
    <property type="entry name" value="PIN domain-like"/>
    <property type="match status" value="1"/>
</dbReference>
<dbReference type="InterPro" id="IPR044153">
    <property type="entry name" value="PIN_Pae0151-like"/>
</dbReference>
<comment type="caution">
    <text evidence="3">The sequence shown here is derived from an EMBL/GenBank/DDBJ whole genome shotgun (WGS) entry which is preliminary data.</text>
</comment>
<dbReference type="Gene3D" id="3.40.50.1010">
    <property type="entry name" value="5'-nuclease"/>
    <property type="match status" value="1"/>
</dbReference>
<dbReference type="AlphaFoldDB" id="A0A2T9X387"/>
<dbReference type="InterPro" id="IPR002716">
    <property type="entry name" value="PIN_dom"/>
</dbReference>
<evidence type="ECO:0000256" key="1">
    <source>
        <dbReference type="ARBA" id="ARBA00022842"/>
    </source>
</evidence>
<evidence type="ECO:0000259" key="2">
    <source>
        <dbReference type="Pfam" id="PF01850"/>
    </source>
</evidence>
<dbReference type="Proteomes" id="UP000245638">
    <property type="component" value="Unassembled WGS sequence"/>
</dbReference>
<gene>
    <name evidence="3" type="ORF">DDW13_06950</name>
</gene>
<dbReference type="Pfam" id="PF01850">
    <property type="entry name" value="PIN"/>
    <property type="match status" value="1"/>
</dbReference>
<protein>
    <submittedName>
        <fullName evidence="3">PIN domain nuclease</fullName>
    </submittedName>
</protein>